<feature type="non-terminal residue" evidence="2">
    <location>
        <position position="1"/>
    </location>
</feature>
<protein>
    <submittedName>
        <fullName evidence="2">Uncharacterized protein</fullName>
    </submittedName>
</protein>
<sequence>NTSTSNNGSSGYTTGSSSSTSGHYTPNPYDQYVVTTGSDSSFMSQVGFYQPYKIPGQ</sequence>
<name>A0A3G4ZXL3_9VIRU</name>
<reference evidence="2" key="1">
    <citation type="submission" date="2018-10" db="EMBL/GenBank/DDBJ databases">
        <title>Hidden diversity of soil giant viruses.</title>
        <authorList>
            <person name="Schulz F."/>
            <person name="Alteio L."/>
            <person name="Goudeau D."/>
            <person name="Ryan E.M."/>
            <person name="Malmstrom R.R."/>
            <person name="Blanchard J."/>
            <person name="Woyke T."/>
        </authorList>
    </citation>
    <scope>NUCLEOTIDE SEQUENCE</scope>
    <source>
        <strain evidence="2">FNV1</strain>
    </source>
</reference>
<proteinExistence type="predicted"/>
<feature type="compositionally biased region" description="Low complexity" evidence="1">
    <location>
        <begin position="1"/>
        <end position="22"/>
    </location>
</feature>
<evidence type="ECO:0000313" key="2">
    <source>
        <dbReference type="EMBL" id="AYV79646.1"/>
    </source>
</evidence>
<organism evidence="2">
    <name type="scientific">Faunusvirus sp</name>
    <dbReference type="NCBI Taxonomy" id="2487766"/>
    <lineage>
        <taxon>Viruses</taxon>
        <taxon>Varidnaviria</taxon>
        <taxon>Bamfordvirae</taxon>
        <taxon>Nucleocytoviricota</taxon>
        <taxon>Megaviricetes</taxon>
        <taxon>Imitervirales</taxon>
        <taxon>Mimiviridae</taxon>
    </lineage>
</organism>
<feature type="region of interest" description="Disordered" evidence="1">
    <location>
        <begin position="1"/>
        <end position="31"/>
    </location>
</feature>
<evidence type="ECO:0000256" key="1">
    <source>
        <dbReference type="SAM" id="MobiDB-lite"/>
    </source>
</evidence>
<dbReference type="EMBL" id="MK072163">
    <property type="protein sequence ID" value="AYV79646.1"/>
    <property type="molecule type" value="Genomic_DNA"/>
</dbReference>
<gene>
    <name evidence="2" type="ORF">Faunusvirus32_8</name>
</gene>
<accession>A0A3G4ZXL3</accession>